<organism evidence="1 2">
    <name type="scientific">Chloracidobacterium sp. N</name>
    <dbReference type="NCBI Taxonomy" id="2821540"/>
    <lineage>
        <taxon>Bacteria</taxon>
        <taxon>Pseudomonadati</taxon>
        <taxon>Acidobacteriota</taxon>
        <taxon>Terriglobia</taxon>
        <taxon>Terriglobales</taxon>
        <taxon>Acidobacteriaceae</taxon>
        <taxon>Chloracidobacterium</taxon>
        <taxon>Chloracidobacterium aggregatum</taxon>
    </lineage>
</organism>
<evidence type="ECO:0000313" key="1">
    <source>
        <dbReference type="EMBL" id="QUV95065.1"/>
    </source>
</evidence>
<accession>A0ABX8B245</accession>
<evidence type="ECO:0000313" key="2">
    <source>
        <dbReference type="Proteomes" id="UP000677668"/>
    </source>
</evidence>
<reference evidence="1 2" key="1">
    <citation type="submission" date="2021-03" db="EMBL/GenBank/DDBJ databases">
        <title>Genomic and phenotypic characterization of Chloracidobacterium isolates provides evidence for multiple species.</title>
        <authorList>
            <person name="Saini M.K."/>
            <person name="Costas A.M.G."/>
            <person name="Tank M."/>
            <person name="Bryant D.A."/>
        </authorList>
    </citation>
    <scope>NUCLEOTIDE SEQUENCE [LARGE SCALE GENOMIC DNA]</scope>
    <source>
        <strain evidence="1 2">N</strain>
    </source>
</reference>
<keyword evidence="2" id="KW-1185">Reference proteome</keyword>
<dbReference type="RefSeq" id="WP_211423306.1">
    <property type="nucleotide sequence ID" value="NZ_CP072643.1"/>
</dbReference>
<proteinExistence type="predicted"/>
<dbReference type="Proteomes" id="UP000677668">
    <property type="component" value="Chromosome 2"/>
</dbReference>
<protein>
    <submittedName>
        <fullName evidence="1">Uncharacterized protein</fullName>
    </submittedName>
</protein>
<dbReference type="EMBL" id="CP072643">
    <property type="protein sequence ID" value="QUV95065.1"/>
    <property type="molecule type" value="Genomic_DNA"/>
</dbReference>
<gene>
    <name evidence="1" type="ORF">J8C05_13635</name>
</gene>
<name>A0ABX8B245_9BACT</name>
<sequence>MSSPFDLDILYSRATDWLYGNLATRLWSDLPDDWRPRARLWDVPDWLAAAPARRVLAVNWAGLVNDPRLSQRDVVVLMSKVNSAAERILLIAECVGTDSFQRQFQGPEWTALVDVGWHPQTLPAALASLPYRFLYHTPTRAERAVLAQVQATAAEQFPLRPIPWAVVGKATAGRAALVAELTDWEPDGVAFLPADEPWQGRPDRGRLSRAQLARLLAKTRFYVWVSRHAHSHFEAFRALEALLSGACPIKLDARPADGPEAPGCVLTDVAVLRRFAATDAPARLITTLCAQLLARPPLGAAFAALW</sequence>